<feature type="compositionally biased region" description="Low complexity" evidence="1">
    <location>
        <begin position="14"/>
        <end position="24"/>
    </location>
</feature>
<keyword evidence="4" id="KW-1185">Reference proteome</keyword>
<evidence type="ECO:0000313" key="3">
    <source>
        <dbReference type="EMBL" id="SZX76220.1"/>
    </source>
</evidence>
<dbReference type="EMBL" id="FNXT01001251">
    <property type="protein sequence ID" value="SZX76220.1"/>
    <property type="molecule type" value="Genomic_DNA"/>
</dbReference>
<dbReference type="AlphaFoldDB" id="A0A383W535"/>
<feature type="compositionally biased region" description="Low complexity" evidence="1">
    <location>
        <begin position="32"/>
        <end position="41"/>
    </location>
</feature>
<evidence type="ECO:0008006" key="5">
    <source>
        <dbReference type="Google" id="ProtNLM"/>
    </source>
</evidence>
<proteinExistence type="predicted"/>
<reference evidence="2 4" key="1">
    <citation type="submission" date="2016-10" db="EMBL/GenBank/DDBJ databases">
        <authorList>
            <person name="Cai Z."/>
        </authorList>
    </citation>
    <scope>NUCLEOTIDE SEQUENCE [LARGE SCALE GENOMIC DNA]</scope>
</reference>
<dbReference type="Proteomes" id="UP000256970">
    <property type="component" value="Unassembled WGS sequence"/>
</dbReference>
<evidence type="ECO:0000313" key="4">
    <source>
        <dbReference type="Proteomes" id="UP000256970"/>
    </source>
</evidence>
<dbReference type="EMBL" id="FNXT01001119">
    <property type="protein sequence ID" value="SZX72252.1"/>
    <property type="molecule type" value="Genomic_DNA"/>
</dbReference>
<evidence type="ECO:0000313" key="2">
    <source>
        <dbReference type="EMBL" id="SZX72252.1"/>
    </source>
</evidence>
<evidence type="ECO:0000256" key="1">
    <source>
        <dbReference type="SAM" id="MobiDB-lite"/>
    </source>
</evidence>
<accession>A0A383W535</accession>
<gene>
    <name evidence="2" type="ORF">BQ4739_LOCUS12443</name>
    <name evidence="3" type="ORF">BQ4739_LOCUS16581</name>
</gene>
<organism evidence="2 4">
    <name type="scientific">Tetradesmus obliquus</name>
    <name type="common">Green alga</name>
    <name type="synonym">Acutodesmus obliquus</name>
    <dbReference type="NCBI Taxonomy" id="3088"/>
    <lineage>
        <taxon>Eukaryota</taxon>
        <taxon>Viridiplantae</taxon>
        <taxon>Chlorophyta</taxon>
        <taxon>core chlorophytes</taxon>
        <taxon>Chlorophyceae</taxon>
        <taxon>CS clade</taxon>
        <taxon>Sphaeropleales</taxon>
        <taxon>Scenedesmaceae</taxon>
        <taxon>Tetradesmus</taxon>
    </lineage>
</organism>
<name>A0A383W535_TETOB</name>
<sequence>MSMYPALPGDPPRYGYSNQSSGNSGPPPAFPPAQQQLARQASLEHSPWGTETNSTLRVKIADDYKLAPPVPMPPALAASSRPQQDFDYEYERQVMSADASTSIDSFLAKSEDTFYESTKASKFTHAGFSPAVVNLALAYHAAERGDDSQILAFCENFKTLTQEMAFSPALAAGALVKSKNDLAAAANLITELS</sequence>
<feature type="region of interest" description="Disordered" evidence="1">
    <location>
        <begin position="1"/>
        <end position="51"/>
    </location>
</feature>
<protein>
    <recommendedName>
        <fullName evidence="5">UBA domain-containing protein</fullName>
    </recommendedName>
</protein>